<dbReference type="RefSeq" id="WP_114279462.1">
    <property type="nucleotide sequence ID" value="NZ_QPJY01000003.1"/>
</dbReference>
<keyword evidence="4" id="KW-0808">Transferase</keyword>
<evidence type="ECO:0000256" key="6">
    <source>
        <dbReference type="ARBA" id="ARBA00022723"/>
    </source>
</evidence>
<dbReference type="InterPro" id="IPR034466">
    <property type="entry name" value="Methyltransferase_Class_B"/>
</dbReference>
<dbReference type="InterPro" id="IPR023404">
    <property type="entry name" value="rSAM_horseshoe"/>
</dbReference>
<accession>A0A369CCM3</accession>
<evidence type="ECO:0000256" key="2">
    <source>
        <dbReference type="ARBA" id="ARBA00022485"/>
    </source>
</evidence>
<name>A0A369CCM3_9GAMM</name>
<comment type="cofactor">
    <cofactor evidence="1">
        <name>[4Fe-4S] cluster</name>
        <dbReference type="ChEBI" id="CHEBI:49883"/>
    </cofactor>
</comment>
<protein>
    <submittedName>
        <fullName evidence="11">Anaerobic magnesium-protoporphyrin IX monomethyl ester cyclase</fullName>
    </submittedName>
</protein>
<dbReference type="AlphaFoldDB" id="A0A369CCM3"/>
<dbReference type="Proteomes" id="UP000252707">
    <property type="component" value="Unassembled WGS sequence"/>
</dbReference>
<keyword evidence="2" id="KW-0004">4Fe-4S</keyword>
<evidence type="ECO:0000256" key="5">
    <source>
        <dbReference type="ARBA" id="ARBA00022691"/>
    </source>
</evidence>
<dbReference type="GO" id="GO:0005829">
    <property type="term" value="C:cytosol"/>
    <property type="evidence" value="ECO:0007669"/>
    <property type="project" value="TreeGrafter"/>
</dbReference>
<dbReference type="PROSITE" id="PS51332">
    <property type="entry name" value="B12_BINDING"/>
    <property type="match status" value="1"/>
</dbReference>
<dbReference type="Pfam" id="PF02310">
    <property type="entry name" value="B12-binding"/>
    <property type="match status" value="1"/>
</dbReference>
<keyword evidence="12" id="KW-1185">Reference proteome</keyword>
<dbReference type="InterPro" id="IPR007197">
    <property type="entry name" value="rSAM"/>
</dbReference>
<evidence type="ECO:0000259" key="10">
    <source>
        <dbReference type="PROSITE" id="PS51918"/>
    </source>
</evidence>
<evidence type="ECO:0000313" key="12">
    <source>
        <dbReference type="Proteomes" id="UP000252707"/>
    </source>
</evidence>
<organism evidence="11 12">
    <name type="scientific">Thioalbus denitrificans</name>
    <dbReference type="NCBI Taxonomy" id="547122"/>
    <lineage>
        <taxon>Bacteria</taxon>
        <taxon>Pseudomonadati</taxon>
        <taxon>Pseudomonadota</taxon>
        <taxon>Gammaproteobacteria</taxon>
        <taxon>Chromatiales</taxon>
        <taxon>Ectothiorhodospiraceae</taxon>
        <taxon>Thioalbus</taxon>
    </lineage>
</organism>
<comment type="caution">
    <text evidence="11">The sequence shown here is derived from an EMBL/GenBank/DDBJ whole genome shotgun (WGS) entry which is preliminary data.</text>
</comment>
<dbReference type="Gene3D" id="3.40.50.280">
    <property type="entry name" value="Cobalamin-binding domain"/>
    <property type="match status" value="1"/>
</dbReference>
<dbReference type="PROSITE" id="PS01278">
    <property type="entry name" value="MTTASE_RADICAL"/>
    <property type="match status" value="1"/>
</dbReference>
<dbReference type="SMART" id="SM00729">
    <property type="entry name" value="Elp3"/>
    <property type="match status" value="1"/>
</dbReference>
<dbReference type="InterPro" id="IPR051198">
    <property type="entry name" value="BchE-like"/>
</dbReference>
<evidence type="ECO:0000259" key="9">
    <source>
        <dbReference type="PROSITE" id="PS51332"/>
    </source>
</evidence>
<reference evidence="11 12" key="1">
    <citation type="submission" date="2018-07" db="EMBL/GenBank/DDBJ databases">
        <title>Genomic Encyclopedia of Type Strains, Phase IV (KMG-IV): sequencing the most valuable type-strain genomes for metagenomic binning, comparative biology and taxonomic classification.</title>
        <authorList>
            <person name="Goeker M."/>
        </authorList>
    </citation>
    <scope>NUCLEOTIDE SEQUENCE [LARGE SCALE GENOMIC DNA]</scope>
    <source>
        <strain evidence="11 12">DSM 26407</strain>
    </source>
</reference>
<keyword evidence="6" id="KW-0479">Metal-binding</keyword>
<dbReference type="SUPFAM" id="SSF102114">
    <property type="entry name" value="Radical SAM enzymes"/>
    <property type="match status" value="1"/>
</dbReference>
<keyword evidence="8" id="KW-0411">Iron-sulfur</keyword>
<proteinExistence type="predicted"/>
<dbReference type="InterPro" id="IPR006158">
    <property type="entry name" value="Cobalamin-bd"/>
</dbReference>
<evidence type="ECO:0000256" key="4">
    <source>
        <dbReference type="ARBA" id="ARBA00022679"/>
    </source>
</evidence>
<dbReference type="Pfam" id="PF04055">
    <property type="entry name" value="Radical_SAM"/>
    <property type="match status" value="1"/>
</dbReference>
<dbReference type="EMBL" id="QPJY01000003">
    <property type="protein sequence ID" value="RCX31291.1"/>
    <property type="molecule type" value="Genomic_DNA"/>
</dbReference>
<feature type="domain" description="Radical SAM core" evidence="10">
    <location>
        <begin position="169"/>
        <end position="396"/>
    </location>
</feature>
<dbReference type="PROSITE" id="PS51918">
    <property type="entry name" value="RADICAL_SAM"/>
    <property type="match status" value="1"/>
</dbReference>
<dbReference type="CDD" id="cd01335">
    <property type="entry name" value="Radical_SAM"/>
    <property type="match status" value="1"/>
</dbReference>
<dbReference type="OrthoDB" id="9801424at2"/>
<dbReference type="GO" id="GO:0031419">
    <property type="term" value="F:cobalamin binding"/>
    <property type="evidence" value="ECO:0007669"/>
    <property type="project" value="InterPro"/>
</dbReference>
<dbReference type="SFLD" id="SFLDG01082">
    <property type="entry name" value="B12-binding_domain_containing"/>
    <property type="match status" value="1"/>
</dbReference>
<evidence type="ECO:0000256" key="7">
    <source>
        <dbReference type="ARBA" id="ARBA00023004"/>
    </source>
</evidence>
<evidence type="ECO:0000256" key="1">
    <source>
        <dbReference type="ARBA" id="ARBA00001966"/>
    </source>
</evidence>
<evidence type="ECO:0000256" key="8">
    <source>
        <dbReference type="ARBA" id="ARBA00023014"/>
    </source>
</evidence>
<keyword evidence="5" id="KW-0949">S-adenosyl-L-methionine</keyword>
<dbReference type="PANTHER" id="PTHR43409:SF7">
    <property type="entry name" value="BLL1977 PROTEIN"/>
    <property type="match status" value="1"/>
</dbReference>
<dbReference type="InterPro" id="IPR006638">
    <property type="entry name" value="Elp3/MiaA/NifB-like_rSAM"/>
</dbReference>
<dbReference type="SFLD" id="SFLDG01123">
    <property type="entry name" value="methyltransferase_(Class_B)"/>
    <property type="match status" value="1"/>
</dbReference>
<dbReference type="Gene3D" id="3.80.30.20">
    <property type="entry name" value="tm_1862 like domain"/>
    <property type="match status" value="1"/>
</dbReference>
<evidence type="ECO:0000256" key="3">
    <source>
        <dbReference type="ARBA" id="ARBA00022603"/>
    </source>
</evidence>
<dbReference type="GO" id="GO:0051539">
    <property type="term" value="F:4 iron, 4 sulfur cluster binding"/>
    <property type="evidence" value="ECO:0007669"/>
    <property type="project" value="UniProtKB-KW"/>
</dbReference>
<dbReference type="InterPro" id="IPR020612">
    <property type="entry name" value="Methylthiotransferase_CS"/>
</dbReference>
<evidence type="ECO:0000313" key="11">
    <source>
        <dbReference type="EMBL" id="RCX31291.1"/>
    </source>
</evidence>
<keyword evidence="3" id="KW-0489">Methyltransferase</keyword>
<keyword evidence="7" id="KW-0408">Iron</keyword>
<dbReference type="GO" id="GO:0003824">
    <property type="term" value="F:catalytic activity"/>
    <property type="evidence" value="ECO:0007669"/>
    <property type="project" value="InterPro"/>
</dbReference>
<sequence>MAPRVLLVKPPEASRFNFGTFSLAVLAAAVRDIAEVEILDATRLGLAEAAQRIAERTPRWVGITTMALSSLPPAAELVRRLRGAVPDAHLVVGGHGATMLPRIPLEAGAHTVVLGEGEITFRRLLQDERSTDLAGLARLSGGELLQGPAAPQVAPLDALNTPAHDLVPEPEDGVHLLETSRGCPHDCSFCETTRFHGRRWRYHTPARVAAEVRHLVRDLGAWIIEITDDNFAASRRRVLEITRLLRREDLPVFFMLSARADDLLAHPGLLPAMAGARMLRISVGVESLDPGLAVRAGKSLAVGDYARLFGRMRELGMFSVASYIVGLPGETARARRKAVELAVAAGSDAAQFLPLYPFPGLPLPAGNDSYDPDPAAAADAERFTREFYAHPAVIARLTRAASGGGVRALLAGGTLAKHPPPTCSA</sequence>
<feature type="domain" description="B12-binding" evidence="9">
    <location>
        <begin position="2"/>
        <end position="135"/>
    </location>
</feature>
<dbReference type="GO" id="GO:0046872">
    <property type="term" value="F:metal ion binding"/>
    <property type="evidence" value="ECO:0007669"/>
    <property type="project" value="UniProtKB-KW"/>
</dbReference>
<dbReference type="InterPro" id="IPR058240">
    <property type="entry name" value="rSAM_sf"/>
</dbReference>
<dbReference type="SFLD" id="SFLDS00029">
    <property type="entry name" value="Radical_SAM"/>
    <property type="match status" value="1"/>
</dbReference>
<gene>
    <name evidence="11" type="ORF">DFQ59_103259</name>
</gene>
<dbReference type="PANTHER" id="PTHR43409">
    <property type="entry name" value="ANAEROBIC MAGNESIUM-PROTOPORPHYRIN IX MONOMETHYL ESTER CYCLASE-RELATED"/>
    <property type="match status" value="1"/>
</dbReference>